<name>A0ABU9VE99_9BACI</name>
<keyword evidence="2" id="KW-0812">Transmembrane</keyword>
<evidence type="ECO:0000313" key="3">
    <source>
        <dbReference type="EMBL" id="MEN0642224.1"/>
    </source>
</evidence>
<gene>
    <name evidence="3" type="ORF">MKY91_03460</name>
</gene>
<feature type="transmembrane region" description="Helical" evidence="2">
    <location>
        <begin position="235"/>
        <end position="252"/>
    </location>
</feature>
<proteinExistence type="predicted"/>
<dbReference type="PANTHER" id="PTHR30221:SF1">
    <property type="entry name" value="SMALL-CONDUCTANCE MECHANOSENSITIVE CHANNEL"/>
    <property type="match status" value="1"/>
</dbReference>
<feature type="transmembrane region" description="Helical" evidence="2">
    <location>
        <begin position="368"/>
        <end position="389"/>
    </location>
</feature>
<reference evidence="3 4" key="1">
    <citation type="submission" date="2024-03" db="EMBL/GenBank/DDBJ databases">
        <title>Bacilli Hybrid Assemblies.</title>
        <authorList>
            <person name="Kovac J."/>
        </authorList>
    </citation>
    <scope>NUCLEOTIDE SEQUENCE [LARGE SCALE GENOMIC DNA]</scope>
    <source>
        <strain evidence="3 4">FSL R7-0666</strain>
    </source>
</reference>
<dbReference type="Proteomes" id="UP001418796">
    <property type="component" value="Unassembled WGS sequence"/>
</dbReference>
<feature type="transmembrane region" description="Helical" evidence="2">
    <location>
        <begin position="273"/>
        <end position="290"/>
    </location>
</feature>
<feature type="transmembrane region" description="Helical" evidence="2">
    <location>
        <begin position="78"/>
        <end position="99"/>
    </location>
</feature>
<accession>A0ABU9VE99</accession>
<dbReference type="InterPro" id="IPR008910">
    <property type="entry name" value="MSC_TM_helix"/>
</dbReference>
<keyword evidence="4" id="KW-1185">Reference proteome</keyword>
<evidence type="ECO:0000313" key="4">
    <source>
        <dbReference type="Proteomes" id="UP001418796"/>
    </source>
</evidence>
<feature type="region of interest" description="Disordered" evidence="1">
    <location>
        <begin position="402"/>
        <end position="422"/>
    </location>
</feature>
<evidence type="ECO:0000256" key="2">
    <source>
        <dbReference type="SAM" id="Phobius"/>
    </source>
</evidence>
<dbReference type="InterPro" id="IPR045275">
    <property type="entry name" value="MscS_archaea/bacteria_type"/>
</dbReference>
<dbReference type="RefSeq" id="WP_343129368.1">
    <property type="nucleotide sequence ID" value="NZ_JBCITK010000001.1"/>
</dbReference>
<evidence type="ECO:0000256" key="1">
    <source>
        <dbReference type="SAM" id="MobiDB-lite"/>
    </source>
</evidence>
<feature type="transmembrane region" description="Helical" evidence="2">
    <location>
        <begin position="21"/>
        <end position="43"/>
    </location>
</feature>
<dbReference type="PANTHER" id="PTHR30221">
    <property type="entry name" value="SMALL-CONDUCTANCE MECHANOSENSITIVE CHANNEL"/>
    <property type="match status" value="1"/>
</dbReference>
<feature type="transmembrane region" description="Helical" evidence="2">
    <location>
        <begin position="204"/>
        <end position="229"/>
    </location>
</feature>
<protein>
    <submittedName>
        <fullName evidence="3">Mechanosensitive ion channel</fullName>
    </submittedName>
</protein>
<dbReference type="NCBIfam" id="NF033912">
    <property type="entry name" value="msc"/>
    <property type="match status" value="1"/>
</dbReference>
<dbReference type="Gene3D" id="1.10.287.1260">
    <property type="match status" value="3"/>
</dbReference>
<keyword evidence="2" id="KW-0472">Membrane</keyword>
<feature type="transmembrane region" description="Helical" evidence="2">
    <location>
        <begin position="111"/>
        <end position="135"/>
    </location>
</feature>
<keyword evidence="2" id="KW-1133">Transmembrane helix</keyword>
<comment type="caution">
    <text evidence="3">The sequence shown here is derived from an EMBL/GenBank/DDBJ whole genome shotgun (WGS) entry which is preliminary data.</text>
</comment>
<organism evidence="3 4">
    <name type="scientific">Alkalicoccobacillus gibsonii</name>
    <dbReference type="NCBI Taxonomy" id="79881"/>
    <lineage>
        <taxon>Bacteria</taxon>
        <taxon>Bacillati</taxon>
        <taxon>Bacillota</taxon>
        <taxon>Bacilli</taxon>
        <taxon>Bacillales</taxon>
        <taxon>Bacillaceae</taxon>
        <taxon>Alkalicoccobacillus</taxon>
    </lineage>
</organism>
<dbReference type="Pfam" id="PF05552">
    <property type="entry name" value="MS_channel_1st_1"/>
    <property type="match status" value="4"/>
</dbReference>
<feature type="transmembrane region" description="Helical" evidence="2">
    <location>
        <begin position="171"/>
        <end position="192"/>
    </location>
</feature>
<feature type="transmembrane region" description="Helical" evidence="2">
    <location>
        <begin position="338"/>
        <end position="356"/>
    </location>
</feature>
<dbReference type="EMBL" id="JBCITK010000001">
    <property type="protein sequence ID" value="MEN0642224.1"/>
    <property type="molecule type" value="Genomic_DNA"/>
</dbReference>
<sequence>MNGVTNSFRNMFDQIVSNIPNVVYALLLLLLAFAVATIVKGILEKGLKKLGVQRLLAKGRLVPTEEKGLDTLKSLATIAYYLVFILFIPSILDALNMNSVSQPISSMMQKLLAFLPNLFAAAIILTIGIIVIRFVRNLVYNLLNGLQIDRFFNKIYIGKQEQPPKETLSTILSNIVMFVLLVPVITIALEALNIQMISQPIVSVLDRVIGMIPNIFVAIVLVIVGYYLARFVSGLLVSLLNRTGINSIYGYFGFRPTSDGTPRFQLSEILGQIVKVLIILFFTVEALNVLRLNVLNQIGNSIIVYLPMLVSALLILGLGLVAANLLQQLIARYTGSSFSANIVKYVIILFAVFMTLDQLGFATSIVNLAFLLILGSLAVAFAIAFGIGGREFAKRQLTKFESKLERKDSASSKDQEPPHPMD</sequence>
<feature type="transmembrane region" description="Helical" evidence="2">
    <location>
        <begin position="302"/>
        <end position="326"/>
    </location>
</feature>